<evidence type="ECO:0000256" key="4">
    <source>
        <dbReference type="ARBA" id="ARBA00022516"/>
    </source>
</evidence>
<dbReference type="InterPro" id="IPR014030">
    <property type="entry name" value="Ketoacyl_synth_N"/>
</dbReference>
<reference evidence="11 12" key="1">
    <citation type="journal article" date="2019" name="Emerg. Microbes Infect.">
        <title>Comprehensive subspecies identification of 175 nontuberculous mycobacteria species based on 7547 genomic profiles.</title>
        <authorList>
            <person name="Matsumoto Y."/>
            <person name="Kinjo T."/>
            <person name="Motooka D."/>
            <person name="Nabeya D."/>
            <person name="Jung N."/>
            <person name="Uechi K."/>
            <person name="Horii T."/>
            <person name="Iida T."/>
            <person name="Fujita J."/>
            <person name="Nakamura S."/>
        </authorList>
    </citation>
    <scope>NUCLEOTIDE SEQUENCE [LARGE SCALE GENOMIC DNA]</scope>
    <source>
        <strain evidence="11 12">JCM 13574</strain>
    </source>
</reference>
<dbReference type="GO" id="GO:0030497">
    <property type="term" value="P:fatty acid elongation"/>
    <property type="evidence" value="ECO:0007669"/>
    <property type="project" value="UniProtKB-ARBA"/>
</dbReference>
<dbReference type="NCBIfam" id="NF005916">
    <property type="entry name" value="PRK07910.1"/>
    <property type="match status" value="1"/>
</dbReference>
<keyword evidence="5 9" id="KW-0808">Transferase</keyword>
<dbReference type="InterPro" id="IPR014031">
    <property type="entry name" value="Ketoacyl_synth_C"/>
</dbReference>
<comment type="pathway">
    <text evidence="2">Lipid metabolism; mycolic acid biosynthesis.</text>
</comment>
<evidence type="ECO:0000256" key="8">
    <source>
        <dbReference type="ARBA" id="ARBA00023315"/>
    </source>
</evidence>
<evidence type="ECO:0000313" key="12">
    <source>
        <dbReference type="Proteomes" id="UP000466517"/>
    </source>
</evidence>
<keyword evidence="4" id="KW-0444">Lipid biosynthesis</keyword>
<dbReference type="InterPro" id="IPR016039">
    <property type="entry name" value="Thiolase-like"/>
</dbReference>
<keyword evidence="7" id="KW-0443">Lipid metabolism</keyword>
<dbReference type="InterPro" id="IPR020841">
    <property type="entry name" value="PKS_Beta-ketoAc_synthase_dom"/>
</dbReference>
<evidence type="ECO:0000256" key="1">
    <source>
        <dbReference type="ARBA" id="ARBA00004496"/>
    </source>
</evidence>
<proteinExistence type="inferred from homology"/>
<dbReference type="EMBL" id="AP022610">
    <property type="protein sequence ID" value="BBZ26695.1"/>
    <property type="molecule type" value="Genomic_DNA"/>
</dbReference>
<feature type="domain" description="Ketosynthase family 3 (KS3)" evidence="10">
    <location>
        <begin position="28"/>
        <end position="433"/>
    </location>
</feature>
<dbReference type="PANTHER" id="PTHR11712:SF336">
    <property type="entry name" value="3-OXOACYL-[ACYL-CARRIER-PROTEIN] SYNTHASE, MITOCHONDRIAL"/>
    <property type="match status" value="1"/>
</dbReference>
<evidence type="ECO:0000256" key="3">
    <source>
        <dbReference type="ARBA" id="ARBA00008467"/>
    </source>
</evidence>
<dbReference type="SMART" id="SM00825">
    <property type="entry name" value="PKS_KS"/>
    <property type="match status" value="1"/>
</dbReference>
<evidence type="ECO:0000256" key="7">
    <source>
        <dbReference type="ARBA" id="ARBA00023160"/>
    </source>
</evidence>
<keyword evidence="8" id="KW-0012">Acyltransferase</keyword>
<dbReference type="GO" id="GO:0004315">
    <property type="term" value="F:3-oxoacyl-[acyl-carrier-protein] synthase activity"/>
    <property type="evidence" value="ECO:0007669"/>
    <property type="project" value="TreeGrafter"/>
</dbReference>
<dbReference type="FunFam" id="3.40.47.10:FF:000029">
    <property type="entry name" value="3-oxoacyl-[acyl-carrier-protein] synthase 1"/>
    <property type="match status" value="1"/>
</dbReference>
<dbReference type="Pfam" id="PF02801">
    <property type="entry name" value="Ketoacyl-synt_C"/>
    <property type="match status" value="1"/>
</dbReference>
<dbReference type="PANTHER" id="PTHR11712">
    <property type="entry name" value="POLYKETIDE SYNTHASE-RELATED"/>
    <property type="match status" value="1"/>
</dbReference>
<evidence type="ECO:0000256" key="5">
    <source>
        <dbReference type="ARBA" id="ARBA00022679"/>
    </source>
</evidence>
<dbReference type="SUPFAM" id="SSF53901">
    <property type="entry name" value="Thiolase-like"/>
    <property type="match status" value="2"/>
</dbReference>
<sequence length="434" mass="46156">MWLDDVAVGRSRLGQWDVMTTLRTGAGFPQVVVTAVTSTTSMATDAEDTWQQLLEGKSGIRPLDVPFVEEFDLPVRIGGQLREQFDHHLNRVELRRLSYLQKMSTILSRRLWDQTGLDEVDTSRLMVSIGLALGTSEEVVAQYDTFKAKGMRAVSPLAIQMYMPNAASAAVGLERKAKAGIVTPLMADSSGAAAIAEAWRAIVFGDADFAICGGIDTWIAAVPIAAFNNLGLLSTNNDDPTAACRPFDVDRDGTVFSEGGALMMIETEEHATARGATILGRLMGAAITSDGYDVVAQDPTGESAARAVRRAIDLAGISPEDIDLVTAHAPGTGPGDLAEATALHRVLDGNRPAVYAPRAALGHAWGATGAIDALLTVQALRDQVVPPTLNLHHLDPAIDLDVVAGEPRRADYRYALTDCFGFGGYNVALVFGAA</sequence>
<gene>
    <name evidence="11" type="primary">kasB_1</name>
    <name evidence="11" type="ORF">MMAD_09900</name>
</gene>
<evidence type="ECO:0000313" key="11">
    <source>
        <dbReference type="EMBL" id="BBZ26695.1"/>
    </source>
</evidence>
<dbReference type="GO" id="GO:0005829">
    <property type="term" value="C:cytosol"/>
    <property type="evidence" value="ECO:0007669"/>
    <property type="project" value="TreeGrafter"/>
</dbReference>
<accession>A0A7I7XBK7</accession>
<dbReference type="AlphaFoldDB" id="A0A7I7XBK7"/>
<keyword evidence="6" id="KW-0276">Fatty acid metabolism</keyword>
<comment type="similarity">
    <text evidence="3 9">Belongs to the thiolase-like superfamily. Beta-ketoacyl-ACP synthases family.</text>
</comment>
<name>A0A7I7XBK7_9MYCO</name>
<dbReference type="InterPro" id="IPR000794">
    <property type="entry name" value="Beta-ketoacyl_synthase"/>
</dbReference>
<dbReference type="PROSITE" id="PS52004">
    <property type="entry name" value="KS3_2"/>
    <property type="match status" value="1"/>
</dbReference>
<evidence type="ECO:0000256" key="6">
    <source>
        <dbReference type="ARBA" id="ARBA00022832"/>
    </source>
</evidence>
<keyword evidence="12" id="KW-1185">Reference proteome</keyword>
<dbReference type="Gene3D" id="3.40.47.10">
    <property type="match status" value="2"/>
</dbReference>
<keyword evidence="7" id="KW-0275">Fatty acid biosynthesis</keyword>
<evidence type="ECO:0000256" key="9">
    <source>
        <dbReference type="RuleBase" id="RU003694"/>
    </source>
</evidence>
<organism evidence="11 12">
    <name type="scientific">Mycolicibacterium madagascariense</name>
    <dbReference type="NCBI Taxonomy" id="212765"/>
    <lineage>
        <taxon>Bacteria</taxon>
        <taxon>Bacillati</taxon>
        <taxon>Actinomycetota</taxon>
        <taxon>Actinomycetes</taxon>
        <taxon>Mycobacteriales</taxon>
        <taxon>Mycobacteriaceae</taxon>
        <taxon>Mycolicibacterium</taxon>
    </lineage>
</organism>
<dbReference type="KEGG" id="mmag:MMAD_09900"/>
<protein>
    <submittedName>
        <fullName evidence="11">3-oxoacyl-[acyl-carrier-protein] synthase 2</fullName>
    </submittedName>
</protein>
<comment type="subcellular location">
    <subcellularLocation>
        <location evidence="1">Cytoplasm</location>
    </subcellularLocation>
</comment>
<dbReference type="UniPathway" id="UPA00915"/>
<dbReference type="CDD" id="cd00834">
    <property type="entry name" value="KAS_I_II"/>
    <property type="match status" value="1"/>
</dbReference>
<evidence type="ECO:0000259" key="10">
    <source>
        <dbReference type="PROSITE" id="PS52004"/>
    </source>
</evidence>
<evidence type="ECO:0000256" key="2">
    <source>
        <dbReference type="ARBA" id="ARBA00004796"/>
    </source>
</evidence>
<dbReference type="FunFam" id="3.40.47.10:FF:000018">
    <property type="entry name" value="3-oxoacyl-[acyl-carrier-protein] synthase 2"/>
    <property type="match status" value="1"/>
</dbReference>
<dbReference type="Pfam" id="PF00109">
    <property type="entry name" value="ketoacyl-synt"/>
    <property type="match status" value="1"/>
</dbReference>
<dbReference type="Proteomes" id="UP000466517">
    <property type="component" value="Chromosome"/>
</dbReference>